<gene>
    <name evidence="1" type="ORF">F5876DRAFT_46373</name>
</gene>
<accession>A0ACC1TU11</accession>
<dbReference type="EMBL" id="MU795235">
    <property type="protein sequence ID" value="KAJ3808265.1"/>
    <property type="molecule type" value="Genomic_DNA"/>
</dbReference>
<keyword evidence="2" id="KW-1185">Reference proteome</keyword>
<sequence>MRKQLDPRIPILVNNNVTKNHRSFVVLVGDKGRDQIVNLHFLLSQARVSARPSVLWCYKKDLGFTTHRKKREAKIKRDVKRGIREPNDQDPFEIFVTVTDIRYTYYKESHKILGHTYGMLVLQDFEALTPNLLARTVETVEGGGLIVLLLKSMNSLRQLYTMGMDVHARYRTESSGEVKPRFNERFILSLAACPDCLFLDDELNVLPLSKGKDIEPLPEQNGKGTTRNQENAELRELKNSLEGSVPAGPLVALAKTTDQARALLTFVNSLITPSDPSSSSNHSTSLSSALNTTTTLLAARGRGKSSALGLALAAAVHTGYANIFLTSPAPENLQTAWEFLFKGLDALGWEEHLDYDILQATHDLSLFGNGKPIVRVNIFRNPTHRQTIQYIDPRDAHVLGQAELLIIDEAAAIPLPVVRNLLGPAMAKGSASAGGYAVWLASTVNGYEGTGRSLSLKLIQQLRDNSSSGPPTKGDSGKGNSSNGNRTLNEVKLSTPIRYAPGDEVEKWLNTLLCLDVSSSSAPSSFSTLPHPTMCTLYHINRDTLFSFHPASEAFLQRIMSLYVASHYKNQPNDLQLMSDAPGHELYVLLPPIDAEDKEEADILPHPLAVIQVAFEGRISRESVLSSLSRGLRAGGDLIPWLITQQYQETKFAELSGARIVRVAVGEGIGGMGYGSRAIKCLNAYFSGEYFNLDESETENNAETNARNDAREAGDAKKATLHTEKITVRAPNAMPPLLQRLSERRPEQLDYLGVSYGLTGSLLRFWKRLSFVPLYIRHTPSDLTGEHTCVMVRGLNSTTDVEMEWLGEFGADFRTRLLTLLSFPKFRDFGSVLGLSVLEAINNNTSIKAVDTRELQGGVKALLPSLLTPFDLKRLESYGNNQLDYHVILDLLPLVATLFFQRRLNRPKSSEASGEVNHLSLSAVQSAILLGMGLQRKTVEEIETELSLPVSQILAMLVKLILKITKRIKDVQKEGITQSMRDHSTAVPLPSNDGPAESEGEAWKNVSATVEAELEAAGAEEKNAMKKRERQREMINSLDLRRYAIDSSIDWSTAETQVTKIAGTVSKKSLQTVVSVKSGAGSKRKASDETGDNGEGGVKKPTRRGKKAKR</sequence>
<reference evidence="1" key="1">
    <citation type="submission" date="2022-09" db="EMBL/GenBank/DDBJ databases">
        <title>A Global Phylogenomic Analysis of the Shiitake Genus Lentinula.</title>
        <authorList>
            <consortium name="DOE Joint Genome Institute"/>
            <person name="Sierra-Patev S."/>
            <person name="Min B."/>
            <person name="Naranjo-Ortiz M."/>
            <person name="Looney B."/>
            <person name="Konkel Z."/>
            <person name="Slot J.C."/>
            <person name="Sakamoto Y."/>
            <person name="Steenwyk J.L."/>
            <person name="Rokas A."/>
            <person name="Carro J."/>
            <person name="Camarero S."/>
            <person name="Ferreira P."/>
            <person name="Molpeceres G."/>
            <person name="Ruiz-Duenas F.J."/>
            <person name="Serrano A."/>
            <person name="Henrissat B."/>
            <person name="Drula E."/>
            <person name="Hughes K.W."/>
            <person name="Mata J.L."/>
            <person name="Ishikawa N.K."/>
            <person name="Vargas-Isla R."/>
            <person name="Ushijima S."/>
            <person name="Smith C.A."/>
            <person name="Ahrendt S."/>
            <person name="Andreopoulos W."/>
            <person name="He G."/>
            <person name="Labutti K."/>
            <person name="Lipzen A."/>
            <person name="Ng V."/>
            <person name="Riley R."/>
            <person name="Sandor L."/>
            <person name="Barry K."/>
            <person name="Martinez A.T."/>
            <person name="Xiao Y."/>
            <person name="Gibbons J.G."/>
            <person name="Terashima K."/>
            <person name="Grigoriev I.V."/>
            <person name="Hibbett D.S."/>
        </authorList>
    </citation>
    <scope>NUCLEOTIDE SEQUENCE</scope>
    <source>
        <strain evidence="1">TMI1499</strain>
    </source>
</reference>
<evidence type="ECO:0000313" key="2">
    <source>
        <dbReference type="Proteomes" id="UP001163835"/>
    </source>
</evidence>
<comment type="caution">
    <text evidence="1">The sequence shown here is derived from an EMBL/GenBank/DDBJ whole genome shotgun (WGS) entry which is preliminary data.</text>
</comment>
<organism evidence="1 2">
    <name type="scientific">Lentinula aff. lateritia</name>
    <dbReference type="NCBI Taxonomy" id="2804960"/>
    <lineage>
        <taxon>Eukaryota</taxon>
        <taxon>Fungi</taxon>
        <taxon>Dikarya</taxon>
        <taxon>Basidiomycota</taxon>
        <taxon>Agaricomycotina</taxon>
        <taxon>Agaricomycetes</taxon>
        <taxon>Agaricomycetidae</taxon>
        <taxon>Agaricales</taxon>
        <taxon>Marasmiineae</taxon>
        <taxon>Omphalotaceae</taxon>
        <taxon>Lentinula</taxon>
    </lineage>
</organism>
<name>A0ACC1TU11_9AGAR</name>
<evidence type="ECO:0000313" key="1">
    <source>
        <dbReference type="EMBL" id="KAJ3808265.1"/>
    </source>
</evidence>
<protein>
    <submittedName>
        <fullName evidence="1">GNAT acetyltransferase 2-domain-containing protein</fullName>
    </submittedName>
</protein>
<proteinExistence type="predicted"/>
<dbReference type="Proteomes" id="UP001163835">
    <property type="component" value="Unassembled WGS sequence"/>
</dbReference>